<dbReference type="PRINTS" id="PR00344">
    <property type="entry name" value="BCTRLSENSOR"/>
</dbReference>
<dbReference type="Pfam" id="PF00072">
    <property type="entry name" value="Response_reg"/>
    <property type="match status" value="1"/>
</dbReference>
<dbReference type="SMART" id="SM00387">
    <property type="entry name" value="HATPase_c"/>
    <property type="match status" value="1"/>
</dbReference>
<dbReference type="Gene3D" id="3.30.565.10">
    <property type="entry name" value="Histidine kinase-like ATPase, C-terminal domain"/>
    <property type="match status" value="1"/>
</dbReference>
<dbReference type="SUPFAM" id="SSF47384">
    <property type="entry name" value="Homodimeric domain of signal transducing histidine kinase"/>
    <property type="match status" value="1"/>
</dbReference>
<dbReference type="AlphaFoldDB" id="A0A506UR97"/>
<dbReference type="PANTHER" id="PTHR43065">
    <property type="entry name" value="SENSOR HISTIDINE KINASE"/>
    <property type="match status" value="1"/>
</dbReference>
<dbReference type="InterPro" id="IPR004358">
    <property type="entry name" value="Sig_transdc_His_kin-like_C"/>
</dbReference>
<organism evidence="9 10">
    <name type="scientific">Oecophyllibacter saccharovorans</name>
    <dbReference type="NCBI Taxonomy" id="2558360"/>
    <lineage>
        <taxon>Bacteria</taxon>
        <taxon>Pseudomonadati</taxon>
        <taxon>Pseudomonadota</taxon>
        <taxon>Alphaproteobacteria</taxon>
        <taxon>Acetobacterales</taxon>
        <taxon>Acetobacteraceae</taxon>
        <taxon>Oecophyllibacter</taxon>
    </lineage>
</organism>
<dbReference type="SUPFAM" id="SSF52172">
    <property type="entry name" value="CheY-like"/>
    <property type="match status" value="1"/>
</dbReference>
<dbReference type="PROSITE" id="PS50110">
    <property type="entry name" value="RESPONSE_REGULATORY"/>
    <property type="match status" value="1"/>
</dbReference>
<keyword evidence="10" id="KW-1185">Reference proteome</keyword>
<dbReference type="InterPro" id="IPR036890">
    <property type="entry name" value="HATPase_C_sf"/>
</dbReference>
<dbReference type="InterPro" id="IPR003661">
    <property type="entry name" value="HisK_dim/P_dom"/>
</dbReference>
<evidence type="ECO:0000256" key="5">
    <source>
        <dbReference type="SAM" id="Coils"/>
    </source>
</evidence>
<dbReference type="SMART" id="SM00448">
    <property type="entry name" value="REC"/>
    <property type="match status" value="1"/>
</dbReference>
<evidence type="ECO:0000256" key="2">
    <source>
        <dbReference type="ARBA" id="ARBA00012438"/>
    </source>
</evidence>
<keyword evidence="9" id="KW-0418">Kinase</keyword>
<dbReference type="Pfam" id="PF02518">
    <property type="entry name" value="HATPase_c"/>
    <property type="match status" value="1"/>
</dbReference>
<gene>
    <name evidence="9" type="ORF">E3202_02830</name>
</gene>
<dbReference type="PROSITE" id="PS50109">
    <property type="entry name" value="HIS_KIN"/>
    <property type="match status" value="1"/>
</dbReference>
<dbReference type="InterPro" id="IPR036097">
    <property type="entry name" value="HisK_dim/P_sf"/>
</dbReference>
<comment type="caution">
    <text evidence="4">Lacks conserved residue(s) required for the propagation of feature annotation.</text>
</comment>
<dbReference type="RefSeq" id="WP_165600288.1">
    <property type="nucleotide sequence ID" value="NZ_SORZ01000001.1"/>
</dbReference>
<dbReference type="SUPFAM" id="SSF55874">
    <property type="entry name" value="ATPase domain of HSP90 chaperone/DNA topoisomerase II/histidine kinase"/>
    <property type="match status" value="1"/>
</dbReference>
<dbReference type="EMBL" id="SORZ01000001">
    <property type="protein sequence ID" value="TPW35876.1"/>
    <property type="molecule type" value="Genomic_DNA"/>
</dbReference>
<dbReference type="InterPro" id="IPR003594">
    <property type="entry name" value="HATPase_dom"/>
</dbReference>
<evidence type="ECO:0000256" key="6">
    <source>
        <dbReference type="SAM" id="MobiDB-lite"/>
    </source>
</evidence>
<feature type="domain" description="Response regulatory" evidence="8">
    <location>
        <begin position="5"/>
        <end position="125"/>
    </location>
</feature>
<evidence type="ECO:0000259" key="7">
    <source>
        <dbReference type="PROSITE" id="PS50109"/>
    </source>
</evidence>
<protein>
    <recommendedName>
        <fullName evidence="2">histidine kinase</fullName>
        <ecNumber evidence="2">2.7.13.3</ecNumber>
    </recommendedName>
</protein>
<keyword evidence="5" id="KW-0175">Coiled coil</keyword>
<dbReference type="InterPro" id="IPR001789">
    <property type="entry name" value="Sig_transdc_resp-reg_receiver"/>
</dbReference>
<evidence type="ECO:0000259" key="8">
    <source>
        <dbReference type="PROSITE" id="PS50110"/>
    </source>
</evidence>
<evidence type="ECO:0000256" key="4">
    <source>
        <dbReference type="PROSITE-ProRule" id="PRU00169"/>
    </source>
</evidence>
<dbReference type="InterPro" id="IPR005467">
    <property type="entry name" value="His_kinase_dom"/>
</dbReference>
<keyword evidence="9" id="KW-0808">Transferase</keyword>
<evidence type="ECO:0000256" key="3">
    <source>
        <dbReference type="ARBA" id="ARBA00022553"/>
    </source>
</evidence>
<accession>A0A506UR97</accession>
<proteinExistence type="predicted"/>
<dbReference type="InterPro" id="IPR011006">
    <property type="entry name" value="CheY-like_superfamily"/>
</dbReference>
<dbReference type="Pfam" id="PF00512">
    <property type="entry name" value="HisKA"/>
    <property type="match status" value="1"/>
</dbReference>
<dbReference type="SMART" id="SM00388">
    <property type="entry name" value="HisKA"/>
    <property type="match status" value="1"/>
</dbReference>
<evidence type="ECO:0000256" key="1">
    <source>
        <dbReference type="ARBA" id="ARBA00000085"/>
    </source>
</evidence>
<dbReference type="CDD" id="cd00082">
    <property type="entry name" value="HisKA"/>
    <property type="match status" value="1"/>
</dbReference>
<reference evidence="9 10" key="1">
    <citation type="submission" date="2019-03" db="EMBL/GenBank/DDBJ databases">
        <title>The complete genome sequence of Neokomagataea sp. Jb2 NBRC113641.</title>
        <authorList>
            <person name="Chua K.-O."/>
            <person name="Chan K.-G."/>
            <person name="See-Too W.-S."/>
        </authorList>
    </citation>
    <scope>NUCLEOTIDE SEQUENCE [LARGE SCALE GENOMIC DNA]</scope>
    <source>
        <strain evidence="9 10">Jb2</strain>
    </source>
</reference>
<sequence length="671" mass="71833">MVQLRLLLVDSELENRQRLQGLLAREGAEILWAENAESALQLLEARQTDALPQLAVVSVALSGMNGGQFVRRLRLGRATCQMPVLLLTGNATPHEEREGLESGADAYISRTAHPDLLSLRIRALLQAGAEAVERAEEPRRRPRIMIAQPPSDAAQLAFWNDPALAMEVLAQTEESSPAEEEDSGPGLGELLWRDGYTVTSVERSQDLVEGAWLAGAAAPDCLVMADLGQSGDMEFCRNLEARRQALKEAGRVPFRVLGIVEAQRFRSQSCGAFFELGIDDLVPSDMARDVLALRICTQARRRIAEETLHRQAEERQEVALRLEAAHARAEMAEALQQANQQLAATNARLLQAQAKLVHAAKMAALGELVAGIAHEINNPLAFTLGHARTIGRSLAQADQEVQQLAALSQAPVAALGDLQALLGKGATRLDALATGLQRIQDLVVRLRRFSRLEEGTYQPVDVPDALETALALLGHKLAHGLEVACHLHAPSLLICQPALINQAIMNLVSNAADALLSPAEAEAAASAGERVGETGSGGRRMGKIVVSTFQEEEAYVLTVADNGPGLSPVLQSRVFDPFFTTKPVGEGTGLGLAITHSIVEAHGGTITIGEGLQGRGTTFRIRIPVRMTPRGLSALSPEGLSLRQESRNDGALGTGREGQVGQDPSPAPEIS</sequence>
<evidence type="ECO:0000313" key="10">
    <source>
        <dbReference type="Proteomes" id="UP000315037"/>
    </source>
</evidence>
<keyword evidence="3" id="KW-0597">Phosphoprotein</keyword>
<dbReference type="EC" id="2.7.13.3" evidence="2"/>
<name>A0A506UR97_9PROT</name>
<dbReference type="PANTHER" id="PTHR43065:SF42">
    <property type="entry name" value="TWO-COMPONENT SENSOR PPRA"/>
    <property type="match status" value="1"/>
</dbReference>
<dbReference type="CDD" id="cd00156">
    <property type="entry name" value="REC"/>
    <property type="match status" value="1"/>
</dbReference>
<dbReference type="Proteomes" id="UP000315037">
    <property type="component" value="Unassembled WGS sequence"/>
</dbReference>
<feature type="region of interest" description="Disordered" evidence="6">
    <location>
        <begin position="630"/>
        <end position="671"/>
    </location>
</feature>
<comment type="caution">
    <text evidence="9">The sequence shown here is derived from an EMBL/GenBank/DDBJ whole genome shotgun (WGS) entry which is preliminary data.</text>
</comment>
<comment type="catalytic activity">
    <reaction evidence="1">
        <text>ATP + protein L-histidine = ADP + protein N-phospho-L-histidine.</text>
        <dbReference type="EC" id="2.7.13.3"/>
    </reaction>
</comment>
<dbReference type="Gene3D" id="3.40.50.2300">
    <property type="match status" value="1"/>
</dbReference>
<dbReference type="Gene3D" id="1.10.287.130">
    <property type="match status" value="1"/>
</dbReference>
<feature type="coiled-coil region" evidence="5">
    <location>
        <begin position="328"/>
        <end position="355"/>
    </location>
</feature>
<feature type="domain" description="Histidine kinase" evidence="7">
    <location>
        <begin position="371"/>
        <end position="627"/>
    </location>
</feature>
<evidence type="ECO:0000313" key="9">
    <source>
        <dbReference type="EMBL" id="TPW35876.1"/>
    </source>
</evidence>
<dbReference type="GO" id="GO:0000155">
    <property type="term" value="F:phosphorelay sensor kinase activity"/>
    <property type="evidence" value="ECO:0007669"/>
    <property type="project" value="InterPro"/>
</dbReference>